<keyword evidence="1" id="KW-0732">Signal</keyword>
<reference evidence="2 3" key="1">
    <citation type="submission" date="2023-04" db="EMBL/GenBank/DDBJ databases">
        <title>Genome of Basidiobolus ranarum AG-B5.</title>
        <authorList>
            <person name="Stajich J.E."/>
            <person name="Carter-House D."/>
            <person name="Gryganskyi A."/>
        </authorList>
    </citation>
    <scope>NUCLEOTIDE SEQUENCE [LARGE SCALE GENOMIC DNA]</scope>
    <source>
        <strain evidence="2 3">AG-B5</strain>
    </source>
</reference>
<feature type="chain" id="PRO_5045870466" evidence="1">
    <location>
        <begin position="26"/>
        <end position="141"/>
    </location>
</feature>
<sequence>MFKKSITSFVLAIILLLGVLGYCSATPVNDDIAEYRVEYKALLDVLTTQVERLDGLQSNLDQGKITPGLETRRAWDQYKSIYMAVNGQEKVWNRAQQTVARNHPNDPMIRKMLAFDKGKYTAKRAAYDVKYEKVGEGLRNL</sequence>
<gene>
    <name evidence="2" type="ORF">K7432_000821</name>
</gene>
<comment type="caution">
    <text evidence="2">The sequence shown here is derived from an EMBL/GenBank/DDBJ whole genome shotgun (WGS) entry which is preliminary data.</text>
</comment>
<name>A0ABR2X3Z0_9FUNG</name>
<keyword evidence="3" id="KW-1185">Reference proteome</keyword>
<dbReference type="EMBL" id="JASJQH010000016">
    <property type="protein sequence ID" value="KAK9768480.1"/>
    <property type="molecule type" value="Genomic_DNA"/>
</dbReference>
<protein>
    <submittedName>
        <fullName evidence="2">Uncharacterized protein</fullName>
    </submittedName>
</protein>
<dbReference type="Proteomes" id="UP001479436">
    <property type="component" value="Unassembled WGS sequence"/>
</dbReference>
<evidence type="ECO:0000256" key="1">
    <source>
        <dbReference type="SAM" id="SignalP"/>
    </source>
</evidence>
<feature type="signal peptide" evidence="1">
    <location>
        <begin position="1"/>
        <end position="25"/>
    </location>
</feature>
<organism evidence="2 3">
    <name type="scientific">Basidiobolus ranarum</name>
    <dbReference type="NCBI Taxonomy" id="34480"/>
    <lineage>
        <taxon>Eukaryota</taxon>
        <taxon>Fungi</taxon>
        <taxon>Fungi incertae sedis</taxon>
        <taxon>Zoopagomycota</taxon>
        <taxon>Entomophthoromycotina</taxon>
        <taxon>Basidiobolomycetes</taxon>
        <taxon>Basidiobolales</taxon>
        <taxon>Basidiobolaceae</taxon>
        <taxon>Basidiobolus</taxon>
    </lineage>
</organism>
<evidence type="ECO:0000313" key="3">
    <source>
        <dbReference type="Proteomes" id="UP001479436"/>
    </source>
</evidence>
<proteinExistence type="predicted"/>
<accession>A0ABR2X3Z0</accession>
<evidence type="ECO:0000313" key="2">
    <source>
        <dbReference type="EMBL" id="KAK9768480.1"/>
    </source>
</evidence>